<dbReference type="AlphaFoldDB" id="A0A2W5VP81"/>
<sequence length="447" mass="47148">MRLLCVGAVAVLAACSAPMNPGDGGTGGGSAGGGGNTEFPDEQNHAAENGDGVSFKQETISGIAVNTYTWTDSAGKPRTVSLKRQGNGNAGNGGYAVQFTYEVNGRTVRVDGTQGGEMGFGFFVAHERTRKFDDGSESTIAARHGEDDSPLGLGFGVRGARSTIAADSTFATHTFTSTYPKWGTTQAMANIDDDAPAAASAHQRFELPLTIRWVFEKGTDYPRIDITLDLSASQAGQLAFDVRGPYGTVEFADANRAATLQGVQWGDSAFHFTTKAAVNADLTTNTAWSWNEPIATSRKYNALIARGDVLYEIGLVEKLLAGDTGLAYGGWADTRGLESVGSGRALLSDTFPGWQWPFQSAQYSGLSANVASTFKKFAWGSSNLYGSASVTQFLNNTLSVPLVPHPSQLTYRTCLVLGVSSYDTVNFRGLAKAEATGAQSKCANANP</sequence>
<proteinExistence type="predicted"/>
<feature type="chain" id="PRO_5016093108" description="Lipoprotein" evidence="2">
    <location>
        <begin position="22"/>
        <end position="447"/>
    </location>
</feature>
<evidence type="ECO:0000313" key="4">
    <source>
        <dbReference type="Proteomes" id="UP000249061"/>
    </source>
</evidence>
<dbReference type="PROSITE" id="PS51257">
    <property type="entry name" value="PROKAR_LIPOPROTEIN"/>
    <property type="match status" value="1"/>
</dbReference>
<evidence type="ECO:0000313" key="3">
    <source>
        <dbReference type="EMBL" id="PZR17574.1"/>
    </source>
</evidence>
<comment type="caution">
    <text evidence="3">The sequence shown here is derived from an EMBL/GenBank/DDBJ whole genome shotgun (WGS) entry which is preliminary data.</text>
</comment>
<dbReference type="Proteomes" id="UP000249061">
    <property type="component" value="Unassembled WGS sequence"/>
</dbReference>
<evidence type="ECO:0000256" key="2">
    <source>
        <dbReference type="SAM" id="SignalP"/>
    </source>
</evidence>
<feature type="compositionally biased region" description="Gly residues" evidence="1">
    <location>
        <begin position="22"/>
        <end position="36"/>
    </location>
</feature>
<evidence type="ECO:0000256" key="1">
    <source>
        <dbReference type="SAM" id="MobiDB-lite"/>
    </source>
</evidence>
<dbReference type="EMBL" id="QFQP01000002">
    <property type="protein sequence ID" value="PZR17574.1"/>
    <property type="molecule type" value="Genomic_DNA"/>
</dbReference>
<protein>
    <recommendedName>
        <fullName evidence="5">Lipoprotein</fullName>
    </recommendedName>
</protein>
<feature type="signal peptide" evidence="2">
    <location>
        <begin position="1"/>
        <end position="21"/>
    </location>
</feature>
<gene>
    <name evidence="3" type="ORF">DI536_04475</name>
</gene>
<accession>A0A2W5VP81</accession>
<keyword evidence="2" id="KW-0732">Signal</keyword>
<organism evidence="3 4">
    <name type="scientific">Archangium gephyra</name>
    <dbReference type="NCBI Taxonomy" id="48"/>
    <lineage>
        <taxon>Bacteria</taxon>
        <taxon>Pseudomonadati</taxon>
        <taxon>Myxococcota</taxon>
        <taxon>Myxococcia</taxon>
        <taxon>Myxococcales</taxon>
        <taxon>Cystobacterineae</taxon>
        <taxon>Archangiaceae</taxon>
        <taxon>Archangium</taxon>
    </lineage>
</organism>
<name>A0A2W5VP81_9BACT</name>
<feature type="region of interest" description="Disordered" evidence="1">
    <location>
        <begin position="19"/>
        <end position="49"/>
    </location>
</feature>
<reference evidence="3 4" key="1">
    <citation type="submission" date="2017-08" db="EMBL/GenBank/DDBJ databases">
        <title>Infants hospitalized years apart are colonized by the same room-sourced microbial strains.</title>
        <authorList>
            <person name="Brooks B."/>
            <person name="Olm M.R."/>
            <person name="Firek B.A."/>
            <person name="Baker R."/>
            <person name="Thomas B.C."/>
            <person name="Morowitz M.J."/>
            <person name="Banfield J.F."/>
        </authorList>
    </citation>
    <scope>NUCLEOTIDE SEQUENCE [LARGE SCALE GENOMIC DNA]</scope>
    <source>
        <strain evidence="3">S2_003_000_R2_14</strain>
    </source>
</reference>
<evidence type="ECO:0008006" key="5">
    <source>
        <dbReference type="Google" id="ProtNLM"/>
    </source>
</evidence>